<dbReference type="Pfam" id="PF03446">
    <property type="entry name" value="NAD_binding_2"/>
    <property type="match status" value="1"/>
</dbReference>
<dbReference type="GO" id="GO:0006574">
    <property type="term" value="P:L-valine catabolic process"/>
    <property type="evidence" value="ECO:0007669"/>
    <property type="project" value="TreeGrafter"/>
</dbReference>
<dbReference type="Proteomes" id="UP000813427">
    <property type="component" value="Unassembled WGS sequence"/>
</dbReference>
<dbReference type="Pfam" id="PF14833">
    <property type="entry name" value="NAD_binding_11"/>
    <property type="match status" value="1"/>
</dbReference>
<dbReference type="EMBL" id="JAGPXF010000004">
    <property type="protein sequence ID" value="KAH7245027.1"/>
    <property type="molecule type" value="Genomic_DNA"/>
</dbReference>
<evidence type="ECO:0000259" key="8">
    <source>
        <dbReference type="Pfam" id="PF03446"/>
    </source>
</evidence>
<protein>
    <recommendedName>
        <fullName evidence="3">3-hydroxyisobutyrate dehydrogenase</fullName>
        <ecNumber evidence="3">1.1.1.31</ecNumber>
    </recommendedName>
</protein>
<dbReference type="AlphaFoldDB" id="A0A8K0RWU0"/>
<dbReference type="InterPro" id="IPR036291">
    <property type="entry name" value="NAD(P)-bd_dom_sf"/>
</dbReference>
<dbReference type="GO" id="GO:0050661">
    <property type="term" value="F:NADP binding"/>
    <property type="evidence" value="ECO:0007669"/>
    <property type="project" value="InterPro"/>
</dbReference>
<dbReference type="Gene3D" id="1.10.1040.10">
    <property type="entry name" value="N-(1-d-carboxylethyl)-l-norvaline Dehydrogenase, domain 2"/>
    <property type="match status" value="1"/>
</dbReference>
<keyword evidence="4" id="KW-0101">Branched-chain amino acid catabolism</keyword>
<dbReference type="Gene3D" id="3.40.50.720">
    <property type="entry name" value="NAD(P)-binding Rossmann-like Domain"/>
    <property type="match status" value="1"/>
</dbReference>
<reference evidence="10" key="1">
    <citation type="journal article" date="2021" name="Nat. Commun.">
        <title>Genetic determinants of endophytism in the Arabidopsis root mycobiome.</title>
        <authorList>
            <person name="Mesny F."/>
            <person name="Miyauchi S."/>
            <person name="Thiergart T."/>
            <person name="Pickel B."/>
            <person name="Atanasova L."/>
            <person name="Karlsson M."/>
            <person name="Huettel B."/>
            <person name="Barry K.W."/>
            <person name="Haridas S."/>
            <person name="Chen C."/>
            <person name="Bauer D."/>
            <person name="Andreopoulos W."/>
            <person name="Pangilinan J."/>
            <person name="LaButti K."/>
            <person name="Riley R."/>
            <person name="Lipzen A."/>
            <person name="Clum A."/>
            <person name="Drula E."/>
            <person name="Henrissat B."/>
            <person name="Kohler A."/>
            <person name="Grigoriev I.V."/>
            <person name="Martin F.M."/>
            <person name="Hacquard S."/>
        </authorList>
    </citation>
    <scope>NUCLEOTIDE SEQUENCE</scope>
    <source>
        <strain evidence="10">MPI-SDFR-AT-0068</strain>
    </source>
</reference>
<dbReference type="PANTHER" id="PTHR22981">
    <property type="entry name" value="3-HYDROXYISOBUTYRATE DEHYDROGENASE-RELATED"/>
    <property type="match status" value="1"/>
</dbReference>
<gene>
    <name evidence="10" type="ORF">BKA59DRAFT_454096</name>
</gene>
<dbReference type="EC" id="1.1.1.31" evidence="3"/>
<evidence type="ECO:0000256" key="5">
    <source>
        <dbReference type="ARBA" id="ARBA00023002"/>
    </source>
</evidence>
<evidence type="ECO:0000313" key="10">
    <source>
        <dbReference type="EMBL" id="KAH7245027.1"/>
    </source>
</evidence>
<dbReference type="SUPFAM" id="SSF51735">
    <property type="entry name" value="NAD(P)-binding Rossmann-fold domains"/>
    <property type="match status" value="1"/>
</dbReference>
<dbReference type="GO" id="GO:0051287">
    <property type="term" value="F:NAD binding"/>
    <property type="evidence" value="ECO:0007669"/>
    <property type="project" value="InterPro"/>
</dbReference>
<comment type="catalytic activity">
    <reaction evidence="7">
        <text>3-hydroxy-2-methylpropanoate + NAD(+) = 2-methyl-3-oxopropanoate + NADH + H(+)</text>
        <dbReference type="Rhea" id="RHEA:17681"/>
        <dbReference type="ChEBI" id="CHEBI:11805"/>
        <dbReference type="ChEBI" id="CHEBI:15378"/>
        <dbReference type="ChEBI" id="CHEBI:57540"/>
        <dbReference type="ChEBI" id="CHEBI:57700"/>
        <dbReference type="ChEBI" id="CHEBI:57945"/>
        <dbReference type="EC" id="1.1.1.31"/>
    </reaction>
</comment>
<dbReference type="InterPro" id="IPR006115">
    <property type="entry name" value="6PGDH_NADP-bd"/>
</dbReference>
<evidence type="ECO:0000256" key="6">
    <source>
        <dbReference type="ARBA" id="ARBA00023027"/>
    </source>
</evidence>
<sequence>MRSYHTLRRTGLVASPLRARQGLLGASGLTCHRRGSNNSFSTTSALAFLPDRANTIGFIGLGAMGNHMLNNLVSRYRQSGGGNEVGFALCDVNQVAVESVIKRHATENPSIPLISCTSPYDVAKRASTIISMVPTGKHVQDVYVGKGQSVLKALKSMNQDQRAETLCIDQSTIEQSVSKAVALQLREAGADLVDAPVSGGVVGAEKGTLAIMVGGSKISFDRSALVLQSMSRKVTYCGDLGAGLAAKISNNLLLGITMLGLSEAMLLGKRLGVNPQVLADIINNSTGRCWSSEINHPVPEVSISGCSPPAHRSYAGGFVTKLAHKDLALAVSAAKEANVPLAVGRCVEETYRPLAMSKEFGDRDFSVIYEALDSLDAPGRSSKV</sequence>
<comment type="caution">
    <text evidence="10">The sequence shown here is derived from an EMBL/GenBank/DDBJ whole genome shotgun (WGS) entry which is preliminary data.</text>
</comment>
<dbReference type="SUPFAM" id="SSF48179">
    <property type="entry name" value="6-phosphogluconate dehydrogenase C-terminal domain-like"/>
    <property type="match status" value="1"/>
</dbReference>
<feature type="domain" description="6-phosphogluconate dehydrogenase NADP-binding" evidence="8">
    <location>
        <begin position="55"/>
        <end position="238"/>
    </location>
</feature>
<accession>A0A8K0RWU0</accession>
<evidence type="ECO:0000259" key="9">
    <source>
        <dbReference type="Pfam" id="PF14833"/>
    </source>
</evidence>
<dbReference type="OrthoDB" id="21615at2759"/>
<comment type="similarity">
    <text evidence="2">Belongs to the HIBADH-related family. 3-hydroxyisobutyrate dehydrogenase subfamily.</text>
</comment>
<keyword evidence="6" id="KW-0520">NAD</keyword>
<dbReference type="InterPro" id="IPR008927">
    <property type="entry name" value="6-PGluconate_DH-like_C_sf"/>
</dbReference>
<evidence type="ECO:0000256" key="3">
    <source>
        <dbReference type="ARBA" id="ARBA00012991"/>
    </source>
</evidence>
<dbReference type="InterPro" id="IPR029154">
    <property type="entry name" value="HIBADH-like_NADP-bd"/>
</dbReference>
<evidence type="ECO:0000256" key="2">
    <source>
        <dbReference type="ARBA" id="ARBA00006013"/>
    </source>
</evidence>
<dbReference type="FunFam" id="1.10.1040.10:FF:000006">
    <property type="entry name" value="3-hydroxyisobutyrate dehydrogenase"/>
    <property type="match status" value="1"/>
</dbReference>
<dbReference type="GO" id="GO:0005739">
    <property type="term" value="C:mitochondrion"/>
    <property type="evidence" value="ECO:0007669"/>
    <property type="project" value="TreeGrafter"/>
</dbReference>
<keyword evidence="11" id="KW-1185">Reference proteome</keyword>
<evidence type="ECO:0000256" key="1">
    <source>
        <dbReference type="ARBA" id="ARBA00005109"/>
    </source>
</evidence>
<comment type="pathway">
    <text evidence="1">Amino-acid degradation; L-valine degradation.</text>
</comment>
<feature type="domain" description="3-hydroxyisobutyrate dehydrogenase-like NAD-binding" evidence="9">
    <location>
        <begin position="241"/>
        <end position="371"/>
    </location>
</feature>
<dbReference type="InterPro" id="IPR013328">
    <property type="entry name" value="6PGD_dom2"/>
</dbReference>
<dbReference type="GO" id="GO:0008442">
    <property type="term" value="F:3-hydroxyisobutyrate dehydrogenase activity"/>
    <property type="evidence" value="ECO:0007669"/>
    <property type="project" value="UniProtKB-EC"/>
</dbReference>
<name>A0A8K0RWU0_9HYPO</name>
<dbReference type="PANTHER" id="PTHR22981:SF7">
    <property type="entry name" value="3-HYDROXYISOBUTYRATE DEHYDROGENASE, MITOCHONDRIAL"/>
    <property type="match status" value="1"/>
</dbReference>
<evidence type="ECO:0000256" key="7">
    <source>
        <dbReference type="ARBA" id="ARBA00049197"/>
    </source>
</evidence>
<evidence type="ECO:0000256" key="4">
    <source>
        <dbReference type="ARBA" id="ARBA00022456"/>
    </source>
</evidence>
<organism evidence="10 11">
    <name type="scientific">Fusarium tricinctum</name>
    <dbReference type="NCBI Taxonomy" id="61284"/>
    <lineage>
        <taxon>Eukaryota</taxon>
        <taxon>Fungi</taxon>
        <taxon>Dikarya</taxon>
        <taxon>Ascomycota</taxon>
        <taxon>Pezizomycotina</taxon>
        <taxon>Sordariomycetes</taxon>
        <taxon>Hypocreomycetidae</taxon>
        <taxon>Hypocreales</taxon>
        <taxon>Nectriaceae</taxon>
        <taxon>Fusarium</taxon>
        <taxon>Fusarium tricinctum species complex</taxon>
    </lineage>
</organism>
<evidence type="ECO:0000313" key="11">
    <source>
        <dbReference type="Proteomes" id="UP000813427"/>
    </source>
</evidence>
<keyword evidence="5" id="KW-0560">Oxidoreductase</keyword>
<proteinExistence type="inferred from homology"/>